<evidence type="ECO:0000259" key="18">
    <source>
        <dbReference type="PROSITE" id="PS50016"/>
    </source>
</evidence>
<dbReference type="InterPro" id="IPR011011">
    <property type="entry name" value="Znf_FYVE_PHD"/>
</dbReference>
<comment type="caution">
    <text evidence="21">The sequence shown here is derived from an EMBL/GenBank/DDBJ whole genome shotgun (WGS) entry which is preliminary data.</text>
</comment>
<dbReference type="InterPro" id="IPR019786">
    <property type="entry name" value="Zinc_finger_PHD-type_CS"/>
</dbReference>
<dbReference type="Proteomes" id="UP000748531">
    <property type="component" value="Unassembled WGS sequence"/>
</dbReference>
<evidence type="ECO:0000256" key="3">
    <source>
        <dbReference type="ARBA" id="ARBA00022723"/>
    </source>
</evidence>
<dbReference type="GO" id="GO:0006974">
    <property type="term" value="P:DNA damage response"/>
    <property type="evidence" value="ECO:0007669"/>
    <property type="project" value="TreeGrafter"/>
</dbReference>
<protein>
    <recommendedName>
        <fullName evidence="11">Bromodomain adjacent to zinc finger domain protein 1A</fullName>
    </recommendedName>
</protein>
<feature type="region of interest" description="Disordered" evidence="16">
    <location>
        <begin position="1507"/>
        <end position="1609"/>
    </location>
</feature>
<dbReference type="InterPro" id="IPR028941">
    <property type="entry name" value="WHIM2_dom"/>
</dbReference>
<feature type="coiled-coil region" evidence="15">
    <location>
        <begin position="855"/>
        <end position="897"/>
    </location>
</feature>
<dbReference type="Pfam" id="PF00439">
    <property type="entry name" value="Bromodomain"/>
    <property type="match status" value="1"/>
</dbReference>
<dbReference type="Pfam" id="PF10537">
    <property type="entry name" value="WAC_Acf1_DNA_bd"/>
    <property type="match status" value="1"/>
</dbReference>
<name>A0A8J4STZ5_9TREM</name>
<evidence type="ECO:0000256" key="12">
    <source>
        <dbReference type="PROSITE-ProRule" id="PRU00035"/>
    </source>
</evidence>
<evidence type="ECO:0000256" key="10">
    <source>
        <dbReference type="ARBA" id="ARBA00023242"/>
    </source>
</evidence>
<dbReference type="SUPFAM" id="SSF57903">
    <property type="entry name" value="FYVE/PHD zinc finger"/>
    <property type="match status" value="2"/>
</dbReference>
<organism evidence="21 22">
    <name type="scientific">Paragonimus heterotremus</name>
    <dbReference type="NCBI Taxonomy" id="100268"/>
    <lineage>
        <taxon>Eukaryota</taxon>
        <taxon>Metazoa</taxon>
        <taxon>Spiralia</taxon>
        <taxon>Lophotrochozoa</taxon>
        <taxon>Platyhelminthes</taxon>
        <taxon>Trematoda</taxon>
        <taxon>Digenea</taxon>
        <taxon>Plagiorchiida</taxon>
        <taxon>Troglotremata</taxon>
        <taxon>Troglotrematidae</taxon>
        <taxon>Paragonimus</taxon>
    </lineage>
</organism>
<dbReference type="Gene3D" id="3.30.40.10">
    <property type="entry name" value="Zinc/RING finger domain, C3HC4 (zinc finger)"/>
    <property type="match status" value="2"/>
</dbReference>
<dbReference type="PROSITE" id="PS51136">
    <property type="entry name" value="WAC"/>
    <property type="match status" value="1"/>
</dbReference>
<dbReference type="InterPro" id="IPR047174">
    <property type="entry name" value="BAZ1B"/>
</dbReference>
<dbReference type="PROSITE" id="PS50089">
    <property type="entry name" value="ZF_RING_2"/>
    <property type="match status" value="1"/>
</dbReference>
<dbReference type="PANTHER" id="PTHR46802">
    <property type="entry name" value="TYROSINE-PROTEIN KINASE BAZ1B"/>
    <property type="match status" value="1"/>
</dbReference>
<evidence type="ECO:0000256" key="7">
    <source>
        <dbReference type="ARBA" id="ARBA00023054"/>
    </source>
</evidence>
<dbReference type="Pfam" id="PF00628">
    <property type="entry name" value="PHD"/>
    <property type="match status" value="2"/>
</dbReference>
<keyword evidence="2" id="KW-0597">Phosphoprotein</keyword>
<evidence type="ECO:0000256" key="2">
    <source>
        <dbReference type="ARBA" id="ARBA00022553"/>
    </source>
</evidence>
<evidence type="ECO:0000256" key="5">
    <source>
        <dbReference type="ARBA" id="ARBA00022833"/>
    </source>
</evidence>
<dbReference type="PROSITE" id="PS50016">
    <property type="entry name" value="ZF_PHD_2"/>
    <property type="match status" value="2"/>
</dbReference>
<proteinExistence type="predicted"/>
<keyword evidence="9" id="KW-0804">Transcription</keyword>
<sequence>MPLLGAKLHVLNQVWKKKKVRDGENPDEHEEKPPFLVSDTQEVCSSAEELQIKNTVYAGSVWTCRVTGKTNMTYRDAAKSEANSYRILKKNFPKFFERPLLERVHHSTMSLDALVHFCWTSLQEQFHIAEPVKLRVDSVSNHPIHGIIDEVDKTVTADIEATNNVGSTTSPNSSDKENTSKRNTPVKKNYAYTVRVLADVPLVVNDVPACSIDRVNRVPSKEHIRMFIRAHAMRYGPNFSGPWIVDSELLRRYKIPSKGPGYEVDRVKLKQQSNAVEAEYMARLLKNERQAANAGDKSLENVDDNNNSGGGSSSNNNNVGLHMFPTCKRIKRFSVLREENAEQENDELPLTVFKRQSKNKLLKSPTEEFIKKKMKQATLFHFGKKPTKACTSTASPSAITDSSIPKKPSVPVVPPIPRVAQHLIKMYTETPDNPLLTSCVNVCAKLLNDADVARLPKELREKVSVRREAIDFRKKLLNMTPMQRKDFLREQRKKQRMERISANRLRDDQELVGTLDNCLQLPPTSPIKLPPLLTEPLFGRILGLAEFIHCFQTLLLEGLDYSDLDAIGDVTANVSTFSLSPLESNVPCPGDPGYLEDDDELNTEDEEEEIALIGPTAPLPRVTTRALRRLGLQRLMRAIASESPTAAAYRSLARPLCLLLRLLLRDEQLAKKRELGIRLAKLPVTPYTAPDLLRLTLLHKPQGSDAIQTIEDAVQCDLVSVEPLPEKSYRPFDPNTQSLFAQLNAFDIYQLHPESRLLVLESAVERLFDLDLIDDYMLACQRRAHQAFTKKVKFLRDRNLRKKEQKEEMQKVNSVVQKTEEPHTLEPDTLNGVCDEDPSEVADEDLASVVKRRRILAARAAAEREEKRRKREEEEMLERERRAAQALECAEERAVAQVSRAYDLRAMEARCALRCQPIGVDRFHRRFWYFRCAPDRLFVESNWASPYVNYCVPLSQDIQIDLTKNENPSARGSAKGDIEEETALPPPANQLISLLSDSHKTDNCWSSWSMFDRPEHLDELAKALLEKGIRENRLKRQLFANGFLDAIKARWRQFPQTVPEEDRPIDNSELPVVPPDSRMNRVTEQVWNKRALSAEAGLAGALLKNILDTEIRLRSGGLGGVPDFVKWQEQLAAVYTSFGLPPDTSPKKNMPIATSSMANSSKPDRQGLVTALLSVADNVMPRFLNVPDLSGKTTHKRDLDHVHSVTFENGTDDNGVETQSIQSAAEDSASDSNSDSSSGIDHVLKDPDQHASRTRIWLSTWRAEVRSARTLARLNLLHACLDMCIRWEKSVEDARCRICRHKSDDDNLLLCDGCNRAFHLYCLRPPLRRVPAGDWFCPSCRPASKDLERRRREERLARSKRRRRDEASSADEQESNKSPVAETDEDSASDHVDSKRIPRKPSTRRSNVPTHRQEFQPPRFSSTRSKSLFKHDGNCLVCNESASDLILCSHCPNAFHLSCHNPPLRHSPRGDGWCCTSCRLSGKKLSSGFKYPSREKRFAQYQTYCRQTRPNSDLPHEEEIDQHTERVSRSSTSRRTRRDSTTSEDESASENGHDTPVRHRLERSRRSAVTLVGSENTRVSRQLKRRRTSSNSSSSAERHKVVVGSTDSARNHASRILNSIFRNRNSWPFREPVDKQEVPDYYEIITNPVDLTMIREWLSNGRYDSEDPREGLRIMVGDLGTMFYNAELYNAADSDVWLAGSHLEQFVKNQFSQLNLGLTYQRPALGEL</sequence>
<evidence type="ECO:0000259" key="20">
    <source>
        <dbReference type="PROSITE" id="PS51136"/>
    </source>
</evidence>
<evidence type="ECO:0000256" key="1">
    <source>
        <dbReference type="ARBA" id="ARBA00004123"/>
    </source>
</evidence>
<evidence type="ECO:0000259" key="17">
    <source>
        <dbReference type="PROSITE" id="PS50014"/>
    </source>
</evidence>
<feature type="region of interest" description="Disordered" evidence="16">
    <location>
        <begin position="806"/>
        <end position="837"/>
    </location>
</feature>
<keyword evidence="3" id="KW-0479">Metal-binding</keyword>
<dbReference type="InterPro" id="IPR019787">
    <property type="entry name" value="Znf_PHD-finger"/>
</dbReference>
<keyword evidence="22" id="KW-1185">Reference proteome</keyword>
<evidence type="ECO:0000256" key="11">
    <source>
        <dbReference type="ARBA" id="ARBA00068253"/>
    </source>
</evidence>
<evidence type="ECO:0000259" key="19">
    <source>
        <dbReference type="PROSITE" id="PS50089"/>
    </source>
</evidence>
<keyword evidence="7 15" id="KW-0175">Coiled coil</keyword>
<dbReference type="PRINTS" id="PR00503">
    <property type="entry name" value="BROMODOMAIN"/>
</dbReference>
<feature type="region of interest" description="Disordered" evidence="16">
    <location>
        <begin position="162"/>
        <end position="184"/>
    </location>
</feature>
<comment type="subcellular location">
    <subcellularLocation>
        <location evidence="1 14">Nucleus</location>
    </subcellularLocation>
</comment>
<evidence type="ECO:0000256" key="15">
    <source>
        <dbReference type="SAM" id="Coils"/>
    </source>
</evidence>
<dbReference type="GO" id="GO:0042393">
    <property type="term" value="F:histone binding"/>
    <property type="evidence" value="ECO:0007669"/>
    <property type="project" value="TreeGrafter"/>
</dbReference>
<feature type="domain" description="WAC" evidence="20">
    <location>
        <begin position="32"/>
        <end position="138"/>
    </location>
</feature>
<feature type="domain" description="PHD-type" evidence="18">
    <location>
        <begin position="1293"/>
        <end position="1343"/>
    </location>
</feature>
<dbReference type="InterPro" id="IPR013136">
    <property type="entry name" value="WSTF_Acf1_Cbp146"/>
</dbReference>
<dbReference type="GO" id="GO:0008270">
    <property type="term" value="F:zinc ion binding"/>
    <property type="evidence" value="ECO:0007669"/>
    <property type="project" value="UniProtKB-KW"/>
</dbReference>
<feature type="compositionally biased region" description="Polar residues" evidence="16">
    <location>
        <begin position="162"/>
        <end position="173"/>
    </location>
</feature>
<dbReference type="FunFam" id="3.30.40.10:FF:000300">
    <property type="entry name" value="Bromodomain adjacent to zinc finger domain protein 1A"/>
    <property type="match status" value="1"/>
</dbReference>
<evidence type="ECO:0000256" key="6">
    <source>
        <dbReference type="ARBA" id="ARBA00023015"/>
    </source>
</evidence>
<dbReference type="Gene3D" id="1.20.920.10">
    <property type="entry name" value="Bromodomain-like"/>
    <property type="match status" value="1"/>
</dbReference>
<dbReference type="InterPro" id="IPR001487">
    <property type="entry name" value="Bromodomain"/>
</dbReference>
<gene>
    <name evidence="21" type="ORF">PHET_01089</name>
</gene>
<dbReference type="InterPro" id="IPR001841">
    <property type="entry name" value="Znf_RING"/>
</dbReference>
<feature type="compositionally biased region" description="Low complexity" evidence="16">
    <location>
        <begin position="1223"/>
        <end position="1238"/>
    </location>
</feature>
<evidence type="ECO:0000256" key="16">
    <source>
        <dbReference type="SAM" id="MobiDB-lite"/>
    </source>
</evidence>
<feature type="region of interest" description="Disordered" evidence="16">
    <location>
        <begin position="1206"/>
        <end position="1247"/>
    </location>
</feature>
<dbReference type="PROSITE" id="PS50014">
    <property type="entry name" value="BROMODOMAIN_2"/>
    <property type="match status" value="1"/>
</dbReference>
<evidence type="ECO:0000256" key="14">
    <source>
        <dbReference type="PROSITE-ProRule" id="PRU00475"/>
    </source>
</evidence>
<evidence type="ECO:0000256" key="8">
    <source>
        <dbReference type="ARBA" id="ARBA00023117"/>
    </source>
</evidence>
<keyword evidence="10 14" id="KW-0539">Nucleus</keyword>
<evidence type="ECO:0000256" key="9">
    <source>
        <dbReference type="ARBA" id="ARBA00023163"/>
    </source>
</evidence>
<feature type="region of interest" description="Disordered" evidence="16">
    <location>
        <begin position="1351"/>
        <end position="1426"/>
    </location>
</feature>
<evidence type="ECO:0000313" key="22">
    <source>
        <dbReference type="Proteomes" id="UP000748531"/>
    </source>
</evidence>
<dbReference type="GO" id="GO:0140801">
    <property type="term" value="F:histone H2AXY142 kinase activity"/>
    <property type="evidence" value="ECO:0007669"/>
    <property type="project" value="InterPro"/>
</dbReference>
<dbReference type="GO" id="GO:0090535">
    <property type="term" value="C:WICH complex"/>
    <property type="evidence" value="ECO:0007669"/>
    <property type="project" value="InterPro"/>
</dbReference>
<keyword evidence="5" id="KW-0862">Zinc</keyword>
<dbReference type="PANTHER" id="PTHR46802:SF1">
    <property type="entry name" value="TYROSINE-PROTEIN KINASE BAZ1B"/>
    <property type="match status" value="1"/>
</dbReference>
<dbReference type="InterPro" id="IPR001965">
    <property type="entry name" value="Znf_PHD"/>
</dbReference>
<keyword evidence="6" id="KW-0805">Transcription regulation</keyword>
<feature type="domain" description="RING-type" evidence="19">
    <location>
        <begin position="1296"/>
        <end position="1341"/>
    </location>
</feature>
<feature type="compositionally biased region" description="Basic and acidic residues" evidence="16">
    <location>
        <begin position="1514"/>
        <end position="1528"/>
    </location>
</feature>
<evidence type="ECO:0000256" key="4">
    <source>
        <dbReference type="ARBA" id="ARBA00022771"/>
    </source>
</evidence>
<reference evidence="21" key="1">
    <citation type="submission" date="2019-05" db="EMBL/GenBank/DDBJ databases">
        <title>Annotation for the trematode Paragonimus heterotremus.</title>
        <authorList>
            <person name="Choi Y.-J."/>
        </authorList>
    </citation>
    <scope>NUCLEOTIDE SEQUENCE</scope>
    <source>
        <strain evidence="21">LC</strain>
    </source>
</reference>
<dbReference type="PROSITE" id="PS01359">
    <property type="entry name" value="ZF_PHD_1"/>
    <property type="match status" value="2"/>
</dbReference>
<feature type="domain" description="PHD-type" evidence="18">
    <location>
        <begin position="1432"/>
        <end position="1481"/>
    </location>
</feature>
<dbReference type="SMART" id="SM00297">
    <property type="entry name" value="BROMO"/>
    <property type="match status" value="1"/>
</dbReference>
<dbReference type="SUPFAM" id="SSF47370">
    <property type="entry name" value="Bromodomain"/>
    <property type="match status" value="1"/>
</dbReference>
<dbReference type="Pfam" id="PF15613">
    <property type="entry name" value="WSD"/>
    <property type="match status" value="1"/>
</dbReference>
<dbReference type="InterPro" id="IPR013083">
    <property type="entry name" value="Znf_RING/FYVE/PHD"/>
</dbReference>
<feature type="domain" description="Bromo" evidence="17">
    <location>
        <begin position="1621"/>
        <end position="1697"/>
    </location>
</feature>
<dbReference type="OrthoDB" id="784962at2759"/>
<keyword evidence="8 12" id="KW-0103">Bromodomain</keyword>
<dbReference type="SMART" id="SM00249">
    <property type="entry name" value="PHD"/>
    <property type="match status" value="2"/>
</dbReference>
<dbReference type="EMBL" id="LUCH01000316">
    <property type="protein sequence ID" value="KAF5405467.1"/>
    <property type="molecule type" value="Genomic_DNA"/>
</dbReference>
<evidence type="ECO:0000256" key="13">
    <source>
        <dbReference type="PROSITE-ProRule" id="PRU00175"/>
    </source>
</evidence>
<feature type="region of interest" description="Disordered" evidence="16">
    <location>
        <begin position="291"/>
        <end position="320"/>
    </location>
</feature>
<dbReference type="InterPro" id="IPR036427">
    <property type="entry name" value="Bromodomain-like_sf"/>
</dbReference>
<evidence type="ECO:0000313" key="21">
    <source>
        <dbReference type="EMBL" id="KAF5405467.1"/>
    </source>
</evidence>
<accession>A0A8J4STZ5</accession>
<keyword evidence="4 13" id="KW-0863">Zinc-finger</keyword>